<dbReference type="KEGG" id="kba:A0U89_15750"/>
<accession>A0A1D8UYI1</accession>
<dbReference type="GO" id="GO:0008810">
    <property type="term" value="F:cellulase activity"/>
    <property type="evidence" value="ECO:0007669"/>
    <property type="project" value="UniProtKB-EC"/>
</dbReference>
<dbReference type="Pfam" id="PF01270">
    <property type="entry name" value="Glyco_hydro_8"/>
    <property type="match status" value="1"/>
</dbReference>
<comment type="catalytic activity">
    <reaction evidence="1">
        <text>Endohydrolysis of (1-&gt;4)-beta-D-glucosidic linkages in cellulose, lichenin and cereal beta-D-glucans.</text>
        <dbReference type="EC" id="3.2.1.4"/>
    </reaction>
</comment>
<dbReference type="AlphaFoldDB" id="A0A1D8UYI1"/>
<dbReference type="InterPro" id="IPR012341">
    <property type="entry name" value="6hp_glycosidase-like_sf"/>
</dbReference>
<keyword evidence="6" id="KW-0326">Glycosidase</keyword>
<keyword evidence="7" id="KW-0119">Carbohydrate metabolism</keyword>
<reference evidence="8 9" key="1">
    <citation type="journal article" date="2016" name="Microb. Cell Fact.">
        <title>Dissection of exopolysaccharide biosynthesis in Kozakia baliensis.</title>
        <authorList>
            <person name="Brandt J.U."/>
            <person name="Jakob F."/>
            <person name="Behr J."/>
            <person name="Geissler A.J."/>
            <person name="Vogel R.F."/>
        </authorList>
    </citation>
    <scope>NUCLEOTIDE SEQUENCE [LARGE SCALE GENOMIC DNA]</scope>
    <source>
        <strain evidence="8 9">DSM 14400</strain>
        <plasmid evidence="9">Plasmid pkb14400_3</plasmid>
    </source>
</reference>
<keyword evidence="7" id="KW-0624">Polysaccharide degradation</keyword>
<dbReference type="SUPFAM" id="SSF48208">
    <property type="entry name" value="Six-hairpin glycosidases"/>
    <property type="match status" value="1"/>
</dbReference>
<evidence type="ECO:0000256" key="6">
    <source>
        <dbReference type="ARBA" id="ARBA00023295"/>
    </source>
</evidence>
<comment type="similarity">
    <text evidence="2">Belongs to the glycosyl hydrolase 8 (cellulase D) family.</text>
</comment>
<geneLocation type="plasmid" evidence="9">
    <name>pkb14400_3</name>
</geneLocation>
<dbReference type="Gene3D" id="1.50.10.10">
    <property type="match status" value="1"/>
</dbReference>
<dbReference type="InterPro" id="IPR008928">
    <property type="entry name" value="6-hairpin_glycosidase_sf"/>
</dbReference>
<gene>
    <name evidence="8" type="ORF">A0U89_15750</name>
</gene>
<evidence type="ECO:0000256" key="3">
    <source>
        <dbReference type="ARBA" id="ARBA00012601"/>
    </source>
</evidence>
<evidence type="ECO:0000256" key="4">
    <source>
        <dbReference type="ARBA" id="ARBA00022801"/>
    </source>
</evidence>
<dbReference type="EC" id="3.2.1.4" evidence="3"/>
<dbReference type="InterPro" id="IPR002037">
    <property type="entry name" value="Glyco_hydro_8"/>
</dbReference>
<organism evidence="8 9">
    <name type="scientific">Kozakia baliensis</name>
    <dbReference type="NCBI Taxonomy" id="153496"/>
    <lineage>
        <taxon>Bacteria</taxon>
        <taxon>Pseudomonadati</taxon>
        <taxon>Pseudomonadota</taxon>
        <taxon>Alphaproteobacteria</taxon>
        <taxon>Acetobacterales</taxon>
        <taxon>Acetobacteraceae</taxon>
        <taxon>Kozakia</taxon>
    </lineage>
</organism>
<sequence>MLIAWALVRAADQWHEPQFLRYALKIFDDLAKSVVKFVNGRVLLLPGMQGFTQRNCVVINLSYYIFPALQAAARIHSTGPWENLIKDGVRLIENSLYGMWKLPPDWVAVQFSDDHTHIAKRWPPRFSYDAIRIPLYMVWGGVFSDPLKQNLDAFWQHWGIHAIPGWVDLPNGTRSPYNAPAGFQAVAIATDPKLAEKYKLPSVRGSGDYYSACLTMLAHIVSMENAHD</sequence>
<evidence type="ECO:0000313" key="9">
    <source>
        <dbReference type="Proteomes" id="UP000179145"/>
    </source>
</evidence>
<keyword evidence="9" id="KW-1185">Reference proteome</keyword>
<evidence type="ECO:0000313" key="8">
    <source>
        <dbReference type="EMBL" id="AOX18758.1"/>
    </source>
</evidence>
<dbReference type="PRINTS" id="PR00735">
    <property type="entry name" value="GLHYDRLASE8"/>
</dbReference>
<evidence type="ECO:0000256" key="7">
    <source>
        <dbReference type="ARBA" id="ARBA00023326"/>
    </source>
</evidence>
<dbReference type="Proteomes" id="UP000179145">
    <property type="component" value="Plasmid pKB14400_3"/>
</dbReference>
<keyword evidence="8" id="KW-0614">Plasmid</keyword>
<evidence type="ECO:0000256" key="1">
    <source>
        <dbReference type="ARBA" id="ARBA00000966"/>
    </source>
</evidence>
<name>A0A1D8UYI1_9PROT</name>
<keyword evidence="4" id="KW-0378">Hydrolase</keyword>
<evidence type="ECO:0000256" key="2">
    <source>
        <dbReference type="ARBA" id="ARBA00009209"/>
    </source>
</evidence>
<proteinExistence type="inferred from homology"/>
<keyword evidence="5" id="KW-0136">Cellulose degradation</keyword>
<evidence type="ECO:0000256" key="5">
    <source>
        <dbReference type="ARBA" id="ARBA00023001"/>
    </source>
</evidence>
<dbReference type="EMBL" id="CP014677">
    <property type="protein sequence ID" value="AOX18758.1"/>
    <property type="molecule type" value="Genomic_DNA"/>
</dbReference>
<protein>
    <recommendedName>
        <fullName evidence="3">cellulase</fullName>
        <ecNumber evidence="3">3.2.1.4</ecNumber>
    </recommendedName>
</protein>
<dbReference type="GO" id="GO:0030245">
    <property type="term" value="P:cellulose catabolic process"/>
    <property type="evidence" value="ECO:0007669"/>
    <property type="project" value="UniProtKB-KW"/>
</dbReference>